<dbReference type="AlphaFoldDB" id="A0A917Q0N3"/>
<reference evidence="6" key="1">
    <citation type="journal article" date="2014" name="Int. J. Syst. Evol. Microbiol.">
        <title>Complete genome sequence of Corynebacterium casei LMG S-19264T (=DSM 44701T), isolated from a smear-ripened cheese.</title>
        <authorList>
            <consortium name="US DOE Joint Genome Institute (JGI-PGF)"/>
            <person name="Walter F."/>
            <person name="Albersmeier A."/>
            <person name="Kalinowski J."/>
            <person name="Ruckert C."/>
        </authorList>
    </citation>
    <scope>NUCLEOTIDE SEQUENCE</scope>
    <source>
        <strain evidence="6">JCM 30078</strain>
    </source>
</reference>
<feature type="domain" description="HTH lysR-type" evidence="5">
    <location>
        <begin position="1"/>
        <end position="60"/>
    </location>
</feature>
<accession>A0A917Q0N3</accession>
<dbReference type="EMBL" id="BMPO01000008">
    <property type="protein sequence ID" value="GGK03922.1"/>
    <property type="molecule type" value="Genomic_DNA"/>
</dbReference>
<sequence>MNASTESLKAFAHAASSGSFSEAARKLGKSQSTISEAIARLELDTGVELFQRHTRRLVLTDAGASLLDHAEAILAAVDRFSRQANTLSRGEEARLTLALSDAYQQNQYEARLTELDERYPQLEFECLIAERVDVLDLVRQGRAHLGLLAAQHRYPPDIAHARTRESTEFGLFVSRTHALTETPRVDDATLQRWRALRLSSVAASEGGHDDMPASGTQCWAAPDYLLLLEMAALGFGWAALPKPLVNAYGQNRLAELTANGWPRHVAVDVVWSRQRDLGPAAAWLLDRLLA</sequence>
<keyword evidence="3" id="KW-0238">DNA-binding</keyword>
<gene>
    <name evidence="6" type="ORF">GCM10009304_32340</name>
</gene>
<dbReference type="PANTHER" id="PTHR30126">
    <property type="entry name" value="HTH-TYPE TRANSCRIPTIONAL REGULATOR"/>
    <property type="match status" value="1"/>
</dbReference>
<evidence type="ECO:0000256" key="3">
    <source>
        <dbReference type="ARBA" id="ARBA00023125"/>
    </source>
</evidence>
<protein>
    <submittedName>
        <fullName evidence="6">LysR family transcriptional regulator</fullName>
    </submittedName>
</protein>
<comment type="similarity">
    <text evidence="1">Belongs to the LysR transcriptional regulatory family.</text>
</comment>
<proteinExistence type="inferred from homology"/>
<reference evidence="6" key="2">
    <citation type="submission" date="2020-09" db="EMBL/GenBank/DDBJ databases">
        <authorList>
            <person name="Sun Q."/>
            <person name="Ohkuma M."/>
        </authorList>
    </citation>
    <scope>NUCLEOTIDE SEQUENCE</scope>
    <source>
        <strain evidence="6">JCM 30078</strain>
    </source>
</reference>
<dbReference type="CDD" id="cd05466">
    <property type="entry name" value="PBP2_LTTR_substrate"/>
    <property type="match status" value="1"/>
</dbReference>
<dbReference type="InterPro" id="IPR036390">
    <property type="entry name" value="WH_DNA-bd_sf"/>
</dbReference>
<evidence type="ECO:0000313" key="7">
    <source>
        <dbReference type="Proteomes" id="UP000635983"/>
    </source>
</evidence>
<dbReference type="RefSeq" id="WP_188984493.1">
    <property type="nucleotide sequence ID" value="NZ_BMPO01000008.1"/>
</dbReference>
<dbReference type="InterPro" id="IPR005119">
    <property type="entry name" value="LysR_subst-bd"/>
</dbReference>
<keyword evidence="4" id="KW-0804">Transcription</keyword>
<dbReference type="SUPFAM" id="SSF46785">
    <property type="entry name" value="Winged helix' DNA-binding domain"/>
    <property type="match status" value="1"/>
</dbReference>
<dbReference type="GO" id="GO:0003700">
    <property type="term" value="F:DNA-binding transcription factor activity"/>
    <property type="evidence" value="ECO:0007669"/>
    <property type="project" value="InterPro"/>
</dbReference>
<evidence type="ECO:0000256" key="2">
    <source>
        <dbReference type="ARBA" id="ARBA00023015"/>
    </source>
</evidence>
<dbReference type="Proteomes" id="UP000635983">
    <property type="component" value="Unassembled WGS sequence"/>
</dbReference>
<evidence type="ECO:0000256" key="1">
    <source>
        <dbReference type="ARBA" id="ARBA00009437"/>
    </source>
</evidence>
<dbReference type="GO" id="GO:0000976">
    <property type="term" value="F:transcription cis-regulatory region binding"/>
    <property type="evidence" value="ECO:0007669"/>
    <property type="project" value="TreeGrafter"/>
</dbReference>
<dbReference type="PROSITE" id="PS50931">
    <property type="entry name" value="HTH_LYSR"/>
    <property type="match status" value="1"/>
</dbReference>
<evidence type="ECO:0000259" key="5">
    <source>
        <dbReference type="PROSITE" id="PS50931"/>
    </source>
</evidence>
<comment type="caution">
    <text evidence="6">The sequence shown here is derived from an EMBL/GenBank/DDBJ whole genome shotgun (WGS) entry which is preliminary data.</text>
</comment>
<dbReference type="Gene3D" id="3.40.190.290">
    <property type="match status" value="1"/>
</dbReference>
<name>A0A917Q0N3_9PSED</name>
<keyword evidence="7" id="KW-1185">Reference proteome</keyword>
<dbReference type="InterPro" id="IPR000847">
    <property type="entry name" value="LysR_HTH_N"/>
</dbReference>
<dbReference type="Pfam" id="PF03466">
    <property type="entry name" value="LysR_substrate"/>
    <property type="match status" value="1"/>
</dbReference>
<organism evidence="6 7">
    <name type="scientific">Pseudomonas matsuisoli</name>
    <dbReference type="NCBI Taxonomy" id="1515666"/>
    <lineage>
        <taxon>Bacteria</taxon>
        <taxon>Pseudomonadati</taxon>
        <taxon>Pseudomonadota</taxon>
        <taxon>Gammaproteobacteria</taxon>
        <taxon>Pseudomonadales</taxon>
        <taxon>Pseudomonadaceae</taxon>
        <taxon>Pseudomonas</taxon>
    </lineage>
</organism>
<evidence type="ECO:0000313" key="6">
    <source>
        <dbReference type="EMBL" id="GGK03922.1"/>
    </source>
</evidence>
<dbReference type="SUPFAM" id="SSF53850">
    <property type="entry name" value="Periplasmic binding protein-like II"/>
    <property type="match status" value="1"/>
</dbReference>
<keyword evidence="2" id="KW-0805">Transcription regulation</keyword>
<evidence type="ECO:0000256" key="4">
    <source>
        <dbReference type="ARBA" id="ARBA00023163"/>
    </source>
</evidence>
<dbReference type="PRINTS" id="PR00039">
    <property type="entry name" value="HTHLYSR"/>
</dbReference>
<dbReference type="Gene3D" id="1.10.10.10">
    <property type="entry name" value="Winged helix-like DNA-binding domain superfamily/Winged helix DNA-binding domain"/>
    <property type="match status" value="1"/>
</dbReference>
<dbReference type="InterPro" id="IPR036388">
    <property type="entry name" value="WH-like_DNA-bd_sf"/>
</dbReference>
<dbReference type="FunFam" id="1.10.10.10:FF:000001">
    <property type="entry name" value="LysR family transcriptional regulator"/>
    <property type="match status" value="1"/>
</dbReference>
<dbReference type="Pfam" id="PF00126">
    <property type="entry name" value="HTH_1"/>
    <property type="match status" value="1"/>
</dbReference>
<dbReference type="PANTHER" id="PTHR30126:SF91">
    <property type="entry name" value="LYSR FAMILY TRANSCRIPTIONAL REGULATOR"/>
    <property type="match status" value="1"/>
</dbReference>